<evidence type="ECO:0000313" key="1">
    <source>
        <dbReference type="EMBL" id="GGZ58985.1"/>
    </source>
</evidence>
<dbReference type="PROSITE" id="PS51257">
    <property type="entry name" value="PROKAR_LIPOPROTEIN"/>
    <property type="match status" value="1"/>
</dbReference>
<name>A0ABQ3BVQ2_9GAMM</name>
<dbReference type="Proteomes" id="UP000643403">
    <property type="component" value="Unassembled WGS sequence"/>
</dbReference>
<dbReference type="RefSeq" id="WP_189447567.1">
    <property type="nucleotide sequence ID" value="NZ_BMXY01000001.1"/>
</dbReference>
<dbReference type="EMBL" id="BMXY01000001">
    <property type="protein sequence ID" value="GGZ58985.1"/>
    <property type="molecule type" value="Genomic_DNA"/>
</dbReference>
<proteinExistence type="predicted"/>
<keyword evidence="2" id="KW-1185">Reference proteome</keyword>
<sequence>MSKSSLLLRASLLAVIVATTASGCGWLNRTSKLYAGPAESRPLEVPPDLDVASASTNTASSATAAGTQQAASQASALGFTVAGTRDEVFAKVGDALAKVPGAVIANRAPLIGAYDVNYGGSNFLVRVSTGENGSYVAAVDPRGLPATGEAAKRLVGALKASLAP</sequence>
<protein>
    <recommendedName>
        <fullName evidence="3">Beta-barrel assembly machine subunit BamC</fullName>
    </recommendedName>
</protein>
<evidence type="ECO:0008006" key="3">
    <source>
        <dbReference type="Google" id="ProtNLM"/>
    </source>
</evidence>
<organism evidence="1 2">
    <name type="scientific">Cognatilysobacter xinjiangensis</name>
    <dbReference type="NCBI Taxonomy" id="546892"/>
    <lineage>
        <taxon>Bacteria</taxon>
        <taxon>Pseudomonadati</taxon>
        <taxon>Pseudomonadota</taxon>
        <taxon>Gammaproteobacteria</taxon>
        <taxon>Lysobacterales</taxon>
        <taxon>Lysobacteraceae</taxon>
        <taxon>Cognatilysobacter</taxon>
    </lineage>
</organism>
<gene>
    <name evidence="1" type="ORF">GCM10008101_10880</name>
</gene>
<evidence type="ECO:0000313" key="2">
    <source>
        <dbReference type="Proteomes" id="UP000643403"/>
    </source>
</evidence>
<accession>A0ABQ3BVQ2</accession>
<reference evidence="2" key="1">
    <citation type="journal article" date="2019" name="Int. J. Syst. Evol. Microbiol.">
        <title>The Global Catalogue of Microorganisms (GCM) 10K type strain sequencing project: providing services to taxonomists for standard genome sequencing and annotation.</title>
        <authorList>
            <consortium name="The Broad Institute Genomics Platform"/>
            <consortium name="The Broad Institute Genome Sequencing Center for Infectious Disease"/>
            <person name="Wu L."/>
            <person name="Ma J."/>
        </authorList>
    </citation>
    <scope>NUCLEOTIDE SEQUENCE [LARGE SCALE GENOMIC DNA]</scope>
    <source>
        <strain evidence="2">KCTC 22558</strain>
    </source>
</reference>
<comment type="caution">
    <text evidence="1">The sequence shown here is derived from an EMBL/GenBank/DDBJ whole genome shotgun (WGS) entry which is preliminary data.</text>
</comment>